<reference evidence="2" key="1">
    <citation type="journal article" date="2010" name="PLoS Negl. Trop. Dis.">
        <title>The genome sequence of Trypanosoma brucei gambiense, causative agent of chronic human african trypanosomiasis.</title>
        <authorList>
            <person name="Jackson A.P."/>
            <person name="Sanders M."/>
            <person name="Berry A."/>
            <person name="McQuillan J."/>
            <person name="Aslett M.A."/>
            <person name="Quail M.A."/>
            <person name="Chukualim B."/>
            <person name="Capewell P."/>
            <person name="MacLeod A."/>
            <person name="Melville S.E."/>
            <person name="Gibson W."/>
            <person name="Barry J.D."/>
            <person name="Berriman M."/>
            <person name="Hertz-Fowler C."/>
        </authorList>
    </citation>
    <scope>NUCLEOTIDE SEQUENCE [LARGE SCALE GENOMIC DNA]</scope>
    <source>
        <strain evidence="2">MHOM/CI/86/DAL972</strain>
    </source>
</reference>
<proteinExistence type="predicted"/>
<dbReference type="Proteomes" id="UP000002316">
    <property type="component" value="Chromosome 7"/>
</dbReference>
<gene>
    <name evidence="1" type="ORF">TbgDal_VII6960</name>
</gene>
<dbReference type="EMBL" id="FN554970">
    <property type="protein sequence ID" value="CBH12805.1"/>
    <property type="molecule type" value="Genomic_DNA"/>
</dbReference>
<name>C9ZTS0_TRYB9</name>
<evidence type="ECO:0000313" key="2">
    <source>
        <dbReference type="Proteomes" id="UP000002316"/>
    </source>
</evidence>
<protein>
    <submittedName>
        <fullName evidence="1">Uncharacterized protein</fullName>
    </submittedName>
</protein>
<evidence type="ECO:0000313" key="1">
    <source>
        <dbReference type="EMBL" id="CBH12805.1"/>
    </source>
</evidence>
<dbReference type="RefSeq" id="XP_011775085.1">
    <property type="nucleotide sequence ID" value="XM_011776783.1"/>
</dbReference>
<dbReference type="KEGG" id="tbg:TbgDal_VII6960"/>
<dbReference type="GeneID" id="23862977"/>
<accession>C9ZTS0</accession>
<dbReference type="AlphaFoldDB" id="C9ZTS0"/>
<organism evidence="1 2">
    <name type="scientific">Trypanosoma brucei gambiense (strain MHOM/CI/86/DAL972)</name>
    <dbReference type="NCBI Taxonomy" id="679716"/>
    <lineage>
        <taxon>Eukaryota</taxon>
        <taxon>Discoba</taxon>
        <taxon>Euglenozoa</taxon>
        <taxon>Kinetoplastea</taxon>
        <taxon>Metakinetoplastina</taxon>
        <taxon>Trypanosomatida</taxon>
        <taxon>Trypanosomatidae</taxon>
        <taxon>Trypanosoma</taxon>
    </lineage>
</organism>
<sequence>MLFCFLLISCWLSFSFTYLNIYIYIYIYVYSCVPILHYNEKCNGVTYITHSQQNIFGTYNLFKENKTFKNKSTKTICGDPTAHQRNYSIDNILSTATLHPRKHHVILFFLRWERGECRTTQAPQHR</sequence>